<keyword evidence="5 7" id="KW-0472">Membrane</keyword>
<evidence type="ECO:0000256" key="3">
    <source>
        <dbReference type="ARBA" id="ARBA00022692"/>
    </source>
</evidence>
<organism evidence="10 11">
    <name type="scientific">Clostridium kluyveri</name>
    <dbReference type="NCBI Taxonomy" id="1534"/>
    <lineage>
        <taxon>Bacteria</taxon>
        <taxon>Bacillati</taxon>
        <taxon>Bacillota</taxon>
        <taxon>Clostridia</taxon>
        <taxon>Eubacteriales</taxon>
        <taxon>Clostridiaceae</taxon>
        <taxon>Clostridium</taxon>
    </lineage>
</organism>
<evidence type="ECO:0000313" key="11">
    <source>
        <dbReference type="Proteomes" id="UP000184604"/>
    </source>
</evidence>
<feature type="transmembrane region" description="Helical" evidence="7">
    <location>
        <begin position="403"/>
        <end position="423"/>
    </location>
</feature>
<reference evidence="10 11" key="1">
    <citation type="submission" date="2016-12" db="EMBL/GenBank/DDBJ databases">
        <title>Complete genome sequence of Clostridium kluyveri JZZ isolated from the pit mud of a Chinese flavor liquor-making factory.</title>
        <authorList>
            <person name="Wang Y."/>
        </authorList>
    </citation>
    <scope>NUCLEOTIDE SEQUENCE [LARGE SCALE GENOMIC DNA]</scope>
    <source>
        <strain evidence="10 11">JZZ</strain>
    </source>
</reference>
<accession>A0A1L5F7U9</accession>
<name>A0A1L5F7U9_CLOKL</name>
<dbReference type="RefSeq" id="WP_073538723.1">
    <property type="nucleotide sequence ID" value="NZ_CP018335.1"/>
</dbReference>
<dbReference type="PANTHER" id="PTHR30572">
    <property type="entry name" value="MEMBRANE COMPONENT OF TRANSPORTER-RELATED"/>
    <property type="match status" value="1"/>
</dbReference>
<protein>
    <submittedName>
        <fullName evidence="10">ABC transporter permease</fullName>
    </submittedName>
</protein>
<dbReference type="GO" id="GO:0005886">
    <property type="term" value="C:plasma membrane"/>
    <property type="evidence" value="ECO:0007669"/>
    <property type="project" value="UniProtKB-SubCell"/>
</dbReference>
<dbReference type="PANTHER" id="PTHR30572:SF4">
    <property type="entry name" value="ABC TRANSPORTER PERMEASE YTRF"/>
    <property type="match status" value="1"/>
</dbReference>
<evidence type="ECO:0000256" key="1">
    <source>
        <dbReference type="ARBA" id="ARBA00004651"/>
    </source>
</evidence>
<evidence type="ECO:0000256" key="4">
    <source>
        <dbReference type="ARBA" id="ARBA00022989"/>
    </source>
</evidence>
<keyword evidence="4 7" id="KW-1133">Transmembrane helix</keyword>
<comment type="similarity">
    <text evidence="6">Belongs to the ABC-4 integral membrane protein family.</text>
</comment>
<dbReference type="InterPro" id="IPR003838">
    <property type="entry name" value="ABC3_permease_C"/>
</dbReference>
<evidence type="ECO:0000256" key="7">
    <source>
        <dbReference type="SAM" id="Phobius"/>
    </source>
</evidence>
<dbReference type="InterPro" id="IPR050250">
    <property type="entry name" value="Macrolide_Exporter_MacB"/>
</dbReference>
<feature type="transmembrane region" description="Helical" evidence="7">
    <location>
        <begin position="305"/>
        <end position="331"/>
    </location>
</feature>
<dbReference type="Pfam" id="PF02687">
    <property type="entry name" value="FtsX"/>
    <property type="match status" value="1"/>
</dbReference>
<dbReference type="InterPro" id="IPR025857">
    <property type="entry name" value="MacB_PCD"/>
</dbReference>
<keyword evidence="3 7" id="KW-0812">Transmembrane</keyword>
<dbReference type="AlphaFoldDB" id="A0A1L5F7U9"/>
<dbReference type="OrthoDB" id="9770099at2"/>
<evidence type="ECO:0000256" key="6">
    <source>
        <dbReference type="ARBA" id="ARBA00038076"/>
    </source>
</evidence>
<dbReference type="EMBL" id="CP018335">
    <property type="protein sequence ID" value="APM39085.1"/>
    <property type="molecule type" value="Genomic_DNA"/>
</dbReference>
<keyword evidence="2" id="KW-1003">Cell membrane</keyword>
<evidence type="ECO:0000256" key="5">
    <source>
        <dbReference type="ARBA" id="ARBA00023136"/>
    </source>
</evidence>
<evidence type="ECO:0000259" key="8">
    <source>
        <dbReference type="Pfam" id="PF02687"/>
    </source>
</evidence>
<evidence type="ECO:0000313" key="10">
    <source>
        <dbReference type="EMBL" id="APM39085.1"/>
    </source>
</evidence>
<comment type="subcellular location">
    <subcellularLocation>
        <location evidence="1">Cell membrane</location>
        <topology evidence="1">Multi-pass membrane protein</topology>
    </subcellularLocation>
</comment>
<proteinExistence type="inferred from homology"/>
<feature type="domain" description="ABC3 transporter permease C-terminal" evidence="8">
    <location>
        <begin position="309"/>
        <end position="433"/>
    </location>
</feature>
<feature type="transmembrane region" description="Helical" evidence="7">
    <location>
        <begin position="21"/>
        <end position="41"/>
    </location>
</feature>
<feature type="transmembrane region" description="Helical" evidence="7">
    <location>
        <begin position="352"/>
        <end position="383"/>
    </location>
</feature>
<evidence type="ECO:0000259" key="9">
    <source>
        <dbReference type="Pfam" id="PF12704"/>
    </source>
</evidence>
<evidence type="ECO:0000256" key="2">
    <source>
        <dbReference type="ARBA" id="ARBA00022475"/>
    </source>
</evidence>
<dbReference type="Pfam" id="PF12704">
    <property type="entry name" value="MacB_PCD"/>
    <property type="match status" value="1"/>
</dbReference>
<sequence length="439" mass="48857">MKFKDILKVALNGLGSRKGRTFLTSLAVAIGTMLIVTLVSIGTSGENLILKEVDVSQLKQIQVMNFKYYDMYETDSGDIDMNDMFKKIGGDTVEKFKDIKNVENVQAFVNTSAENIKIENKEDNQGTKITALYNNDNYFTDEKIASVRDKNKDSSLKPIIAGRNLVKSDKEALLVSKKYLDSMGIKNYNEVLGKDALITQSRTNNSNITLQPFQIKAKIVGIIGDKFHEDEKIISSLDIASEISSYTSLQKDYIENLGYDSVIVYTKDSKNVSDITNSIKKMGYLYVSYQDMIEKIQNSFKVIKVILALLGLIVLFVASVGIVNTMTMVIYERTRFIGIMKSLGANRNNIHNIFITQSGVIGFIGGIMGIVFSSINLGIIQFALNMYMKSRDITQSVNLNMPLWLPLATLAFSIAISIISGIYPSRKASKMNPVDALNS</sequence>
<feature type="domain" description="MacB-like periplasmic core" evidence="9">
    <location>
        <begin position="21"/>
        <end position="281"/>
    </location>
</feature>
<dbReference type="Proteomes" id="UP000184604">
    <property type="component" value="Chromosome"/>
</dbReference>
<dbReference type="GO" id="GO:0022857">
    <property type="term" value="F:transmembrane transporter activity"/>
    <property type="evidence" value="ECO:0007669"/>
    <property type="project" value="TreeGrafter"/>
</dbReference>
<gene>
    <name evidence="10" type="ORF">BS101_10180</name>
</gene>